<dbReference type="GO" id="GO:0003824">
    <property type="term" value="F:catalytic activity"/>
    <property type="evidence" value="ECO:0007669"/>
    <property type="project" value="InterPro"/>
</dbReference>
<evidence type="ECO:0000259" key="2">
    <source>
        <dbReference type="PROSITE" id="PS51340"/>
    </source>
</evidence>
<dbReference type="InterPro" id="IPR052353">
    <property type="entry name" value="Benzoxazolinone_Detox_Enz"/>
</dbReference>
<organism evidence="3 4">
    <name type="scientific">Chaetoceros tenuissimus</name>
    <dbReference type="NCBI Taxonomy" id="426638"/>
    <lineage>
        <taxon>Eukaryota</taxon>
        <taxon>Sar</taxon>
        <taxon>Stramenopiles</taxon>
        <taxon>Ochrophyta</taxon>
        <taxon>Bacillariophyta</taxon>
        <taxon>Coscinodiscophyceae</taxon>
        <taxon>Chaetocerotophycidae</taxon>
        <taxon>Chaetocerotales</taxon>
        <taxon>Chaetocerotaceae</taxon>
        <taxon>Chaetoceros</taxon>
    </lineage>
</organism>
<evidence type="ECO:0000313" key="4">
    <source>
        <dbReference type="Proteomes" id="UP001054902"/>
    </source>
</evidence>
<name>A0AAD3DAL7_9STRA</name>
<dbReference type="Pfam" id="PF03473">
    <property type="entry name" value="MOSC"/>
    <property type="match status" value="1"/>
</dbReference>
<accession>A0AAD3DAL7</accession>
<feature type="domain" description="MOSC" evidence="2">
    <location>
        <begin position="121"/>
        <end position="285"/>
    </location>
</feature>
<evidence type="ECO:0000313" key="3">
    <source>
        <dbReference type="EMBL" id="GFH59721.1"/>
    </source>
</evidence>
<dbReference type="Proteomes" id="UP001054902">
    <property type="component" value="Unassembled WGS sequence"/>
</dbReference>
<keyword evidence="4" id="KW-1185">Reference proteome</keyword>
<dbReference type="GO" id="GO:0030170">
    <property type="term" value="F:pyridoxal phosphate binding"/>
    <property type="evidence" value="ECO:0007669"/>
    <property type="project" value="InterPro"/>
</dbReference>
<evidence type="ECO:0000256" key="1">
    <source>
        <dbReference type="SAM" id="SignalP"/>
    </source>
</evidence>
<gene>
    <name evidence="3" type="ORF">CTEN210_16197</name>
</gene>
<keyword evidence="1" id="KW-0732">Signal</keyword>
<dbReference type="InterPro" id="IPR005302">
    <property type="entry name" value="MoCF_Sase_C"/>
</dbReference>
<dbReference type="SUPFAM" id="SSF50800">
    <property type="entry name" value="PK beta-barrel domain-like"/>
    <property type="match status" value="1"/>
</dbReference>
<sequence>MSNRRNFIVTVVAIVLAAFSGAFNSPHIPRIEALNIRSNRSQPSPSYQRKGVILNGWLKDTLNSLGFDFEAEKLKFQGIFPKFSTEDSDPKSKHGKVIRTAVKGYDKEASTPASKLYTTKKESRSDIILKSEGVEGDYNHYRTTALSSTPDRAVSILTTDILKMLKGAGWPKVSEGDLGENIYVDGIEYTFFEIGKRYKFSSSVSGNEKKIQQDDVIVEITERIEPCGNLCRLNYINDESLPPQERFENCKKFLLWLDEKDGLRGWYAKIIEGGRVKIGDSVSLVTAATAV</sequence>
<dbReference type="PROSITE" id="PS51340">
    <property type="entry name" value="MOSC"/>
    <property type="match status" value="1"/>
</dbReference>
<feature type="signal peptide" evidence="1">
    <location>
        <begin position="1"/>
        <end position="22"/>
    </location>
</feature>
<proteinExistence type="predicted"/>
<feature type="chain" id="PRO_5041970097" description="MOSC domain-containing protein" evidence="1">
    <location>
        <begin position="23"/>
        <end position="291"/>
    </location>
</feature>
<dbReference type="EMBL" id="BLLK01000069">
    <property type="protein sequence ID" value="GFH59721.1"/>
    <property type="molecule type" value="Genomic_DNA"/>
</dbReference>
<dbReference type="InterPro" id="IPR011037">
    <property type="entry name" value="Pyrv_Knase-like_insert_dom_sf"/>
</dbReference>
<dbReference type="PANTHER" id="PTHR30212">
    <property type="entry name" value="PROTEIN YIIM"/>
    <property type="match status" value="1"/>
</dbReference>
<dbReference type="Gene3D" id="2.40.33.20">
    <property type="entry name" value="PK beta-barrel domain-like"/>
    <property type="match status" value="1"/>
</dbReference>
<protein>
    <recommendedName>
        <fullName evidence="2">MOSC domain-containing protein</fullName>
    </recommendedName>
</protein>
<comment type="caution">
    <text evidence="3">The sequence shown here is derived from an EMBL/GenBank/DDBJ whole genome shotgun (WGS) entry which is preliminary data.</text>
</comment>
<dbReference type="AlphaFoldDB" id="A0AAD3DAL7"/>
<dbReference type="PANTHER" id="PTHR30212:SF2">
    <property type="entry name" value="PROTEIN YIIM"/>
    <property type="match status" value="1"/>
</dbReference>
<dbReference type="GO" id="GO:0030151">
    <property type="term" value="F:molybdenum ion binding"/>
    <property type="evidence" value="ECO:0007669"/>
    <property type="project" value="InterPro"/>
</dbReference>
<reference evidence="3 4" key="1">
    <citation type="journal article" date="2021" name="Sci. Rep.">
        <title>The genome of the diatom Chaetoceros tenuissimus carries an ancient integrated fragment of an extant virus.</title>
        <authorList>
            <person name="Hongo Y."/>
            <person name="Kimura K."/>
            <person name="Takaki Y."/>
            <person name="Yoshida Y."/>
            <person name="Baba S."/>
            <person name="Kobayashi G."/>
            <person name="Nagasaki K."/>
            <person name="Hano T."/>
            <person name="Tomaru Y."/>
        </authorList>
    </citation>
    <scope>NUCLEOTIDE SEQUENCE [LARGE SCALE GENOMIC DNA]</scope>
    <source>
        <strain evidence="3 4">NIES-3715</strain>
    </source>
</reference>